<dbReference type="AlphaFoldDB" id="A0A377C1X0"/>
<evidence type="ECO:0000313" key="2">
    <source>
        <dbReference type="Proteomes" id="UP000254255"/>
    </source>
</evidence>
<proteinExistence type="predicted"/>
<protein>
    <submittedName>
        <fullName evidence="1">Uncharacterized protein</fullName>
    </submittedName>
</protein>
<gene>
    <name evidence="1" type="ORF">NCTC13148_02945</name>
</gene>
<reference evidence="1 2" key="1">
    <citation type="submission" date="2018-06" db="EMBL/GenBank/DDBJ databases">
        <authorList>
            <consortium name="Pathogen Informatics"/>
            <person name="Doyle S."/>
        </authorList>
    </citation>
    <scope>NUCLEOTIDE SEQUENCE [LARGE SCALE GENOMIC DNA]</scope>
    <source>
        <strain evidence="1 2">NCTC13148</strain>
    </source>
</reference>
<evidence type="ECO:0000313" key="1">
    <source>
        <dbReference type="EMBL" id="STL80728.1"/>
    </source>
</evidence>
<sequence length="113" mass="13339">MCELHDFKCFFTMHHAESNSTLNNVSHKQHVVPNFSDLPPFFNHKVLSNPCIRCRNNCELPLIAQSEHPSLTVQYVQPNYHYTDKSSYYDVENGGFCYTKNHKGKKENYRWKI</sequence>
<dbReference type="EMBL" id="UGET01000004">
    <property type="protein sequence ID" value="STL80728.1"/>
    <property type="molecule type" value="Genomic_DNA"/>
</dbReference>
<accession>A0A377C1X0</accession>
<dbReference type="Proteomes" id="UP000254255">
    <property type="component" value="Unassembled WGS sequence"/>
</dbReference>
<organism evidence="1 2">
    <name type="scientific">Escherichia coli</name>
    <dbReference type="NCBI Taxonomy" id="562"/>
    <lineage>
        <taxon>Bacteria</taxon>
        <taxon>Pseudomonadati</taxon>
        <taxon>Pseudomonadota</taxon>
        <taxon>Gammaproteobacteria</taxon>
        <taxon>Enterobacterales</taxon>
        <taxon>Enterobacteriaceae</taxon>
        <taxon>Escherichia</taxon>
    </lineage>
</organism>
<name>A0A377C1X0_ECOLX</name>